<proteinExistence type="predicted"/>
<dbReference type="EMBL" id="JBBNAF010000006">
    <property type="protein sequence ID" value="KAK9134917.1"/>
    <property type="molecule type" value="Genomic_DNA"/>
</dbReference>
<organism evidence="3 4">
    <name type="scientific">Stephania yunnanensis</name>
    <dbReference type="NCBI Taxonomy" id="152371"/>
    <lineage>
        <taxon>Eukaryota</taxon>
        <taxon>Viridiplantae</taxon>
        <taxon>Streptophyta</taxon>
        <taxon>Embryophyta</taxon>
        <taxon>Tracheophyta</taxon>
        <taxon>Spermatophyta</taxon>
        <taxon>Magnoliopsida</taxon>
        <taxon>Ranunculales</taxon>
        <taxon>Menispermaceae</taxon>
        <taxon>Menispermoideae</taxon>
        <taxon>Cissampelideae</taxon>
        <taxon>Stephania</taxon>
    </lineage>
</organism>
<feature type="chain" id="PRO_5043051073" evidence="2">
    <location>
        <begin position="24"/>
        <end position="282"/>
    </location>
</feature>
<keyword evidence="4" id="KW-1185">Reference proteome</keyword>
<keyword evidence="2" id="KW-0732">Signal</keyword>
<name>A0AAP0P8K6_9MAGN</name>
<protein>
    <submittedName>
        <fullName evidence="3">Uncharacterized protein</fullName>
    </submittedName>
</protein>
<sequence>MLLLIGLAMARAIAVAPLTSVSGKLSSYGYEAPEFEKGSYTFKSDIYFWSCIVGTPYGAKTIRQFKVPWGTIFSLLADSRLHDINALSRMVDPSLHGAYPMKSPPLPRQLLEPRLDGALSRPRSIAEDAQASLRRDVADSGGEGEQLLPPHVVDEPRAMLLIRSTIWSIDSVESEIEFVIDRVLKGLRGFGELTDQELELKLNEAGTRLGDTPSSVDDLLGILDVSFVFVDSEELQSHDLADAVKQMKEKHRIKAYQMVSSSSNFLVFVEPRVVKLECCYKG</sequence>
<dbReference type="AlphaFoldDB" id="A0AAP0P8K6"/>
<feature type="region of interest" description="Disordered" evidence="1">
    <location>
        <begin position="128"/>
        <end position="149"/>
    </location>
</feature>
<dbReference type="Proteomes" id="UP001420932">
    <property type="component" value="Unassembled WGS sequence"/>
</dbReference>
<gene>
    <name evidence="3" type="ORF">Syun_014247</name>
</gene>
<reference evidence="3 4" key="1">
    <citation type="submission" date="2024-01" db="EMBL/GenBank/DDBJ databases">
        <title>Genome assemblies of Stephania.</title>
        <authorList>
            <person name="Yang L."/>
        </authorList>
    </citation>
    <scope>NUCLEOTIDE SEQUENCE [LARGE SCALE GENOMIC DNA]</scope>
    <source>
        <strain evidence="3">YNDBR</strain>
        <tissue evidence="3">Leaf</tissue>
    </source>
</reference>
<accession>A0AAP0P8K6</accession>
<evidence type="ECO:0000313" key="4">
    <source>
        <dbReference type="Proteomes" id="UP001420932"/>
    </source>
</evidence>
<comment type="caution">
    <text evidence="3">The sequence shown here is derived from an EMBL/GenBank/DDBJ whole genome shotgun (WGS) entry which is preliminary data.</text>
</comment>
<evidence type="ECO:0000256" key="2">
    <source>
        <dbReference type="SAM" id="SignalP"/>
    </source>
</evidence>
<evidence type="ECO:0000256" key="1">
    <source>
        <dbReference type="SAM" id="MobiDB-lite"/>
    </source>
</evidence>
<feature type="signal peptide" evidence="2">
    <location>
        <begin position="1"/>
        <end position="23"/>
    </location>
</feature>
<evidence type="ECO:0000313" key="3">
    <source>
        <dbReference type="EMBL" id="KAK9134917.1"/>
    </source>
</evidence>